<dbReference type="AlphaFoldDB" id="A0A1M6P8W9"/>
<dbReference type="Gene3D" id="3.40.50.1240">
    <property type="entry name" value="Phosphoglycerate mutase-like"/>
    <property type="match status" value="1"/>
</dbReference>
<dbReference type="Proteomes" id="UP000185812">
    <property type="component" value="Unassembled WGS sequence"/>
</dbReference>
<dbReference type="InterPro" id="IPR051021">
    <property type="entry name" value="Mito_Ser/Thr_phosphatase"/>
</dbReference>
<dbReference type="Pfam" id="PF00300">
    <property type="entry name" value="His_Phos_1"/>
    <property type="match status" value="1"/>
</dbReference>
<accession>A0A1M6P8W9</accession>
<dbReference type="STRING" id="633813.SAMN04488087_0079"/>
<sequence length="162" mass="17449">MRLCLLRHAEAQPAMPGQPDADRPLTESGEQTARRIGEALRRIRLAPGTIYTSPYRRAQQTAWAVAHALGVPVIEDRLLAPGCGPAELELLLHAYAPEETALIVGHQPDLGELVRWLTGAAIRLPAGGLAVVDMPALRERAGTLHGLYDPAWLAAVMTGRTT</sequence>
<dbReference type="InterPro" id="IPR013078">
    <property type="entry name" value="His_Pase_superF_clade-1"/>
</dbReference>
<reference evidence="5" key="1">
    <citation type="submission" date="2016-11" db="EMBL/GenBank/DDBJ databases">
        <authorList>
            <person name="Varghese N."/>
            <person name="Submissions S."/>
        </authorList>
    </citation>
    <scope>NUCLEOTIDE SEQUENCE [LARGE SCALE GENOMIC DNA]</scope>
    <source>
        <strain evidence="5">DSM 22212</strain>
    </source>
</reference>
<dbReference type="PANTHER" id="PTHR20935">
    <property type="entry name" value="PHOSPHOGLYCERATE MUTASE-RELATED"/>
    <property type="match status" value="1"/>
</dbReference>
<evidence type="ECO:0000256" key="2">
    <source>
        <dbReference type="PIRSR" id="PIRSR613078-2"/>
    </source>
</evidence>
<dbReference type="EMBL" id="FRAU01000001">
    <property type="protein sequence ID" value="SHK04342.1"/>
    <property type="molecule type" value="Genomic_DNA"/>
</dbReference>
<feature type="binding site" evidence="2">
    <location>
        <position position="57"/>
    </location>
    <ligand>
        <name>substrate</name>
    </ligand>
</feature>
<evidence type="ECO:0000256" key="3">
    <source>
        <dbReference type="SAM" id="MobiDB-lite"/>
    </source>
</evidence>
<keyword evidence="1" id="KW-0378">Hydrolase</keyword>
<protein>
    <submittedName>
        <fullName evidence="4">Phosphohistidine phosphatase, SixA</fullName>
    </submittedName>
</protein>
<name>A0A1M6P8W9_9BACT</name>
<gene>
    <name evidence="4" type="ORF">SAMN04488087_0079</name>
</gene>
<evidence type="ECO:0000256" key="1">
    <source>
        <dbReference type="ARBA" id="ARBA00022801"/>
    </source>
</evidence>
<evidence type="ECO:0000313" key="5">
    <source>
        <dbReference type="Proteomes" id="UP000185812"/>
    </source>
</evidence>
<dbReference type="GO" id="GO:0016787">
    <property type="term" value="F:hydrolase activity"/>
    <property type="evidence" value="ECO:0007669"/>
    <property type="project" value="UniProtKB-KW"/>
</dbReference>
<dbReference type="CDD" id="cd07067">
    <property type="entry name" value="HP_PGM_like"/>
    <property type="match status" value="1"/>
</dbReference>
<dbReference type="RefSeq" id="WP_072713874.1">
    <property type="nucleotide sequence ID" value="NZ_FRAU01000001.1"/>
</dbReference>
<proteinExistence type="predicted"/>
<feature type="region of interest" description="Disordered" evidence="3">
    <location>
        <begin position="11"/>
        <end position="32"/>
    </location>
</feature>
<keyword evidence="5" id="KW-1185">Reference proteome</keyword>
<organism evidence="4 5">
    <name type="scientific">Rhodothermus profundi</name>
    <dbReference type="NCBI Taxonomy" id="633813"/>
    <lineage>
        <taxon>Bacteria</taxon>
        <taxon>Pseudomonadati</taxon>
        <taxon>Rhodothermota</taxon>
        <taxon>Rhodothermia</taxon>
        <taxon>Rhodothermales</taxon>
        <taxon>Rhodothermaceae</taxon>
        <taxon>Rhodothermus</taxon>
    </lineage>
</organism>
<dbReference type="OrthoDB" id="9810154at2"/>
<dbReference type="InterPro" id="IPR029033">
    <property type="entry name" value="His_PPase_superfam"/>
</dbReference>
<evidence type="ECO:0000313" key="4">
    <source>
        <dbReference type="EMBL" id="SHK04342.1"/>
    </source>
</evidence>
<dbReference type="SMART" id="SM00855">
    <property type="entry name" value="PGAM"/>
    <property type="match status" value="1"/>
</dbReference>
<dbReference type="SUPFAM" id="SSF53254">
    <property type="entry name" value="Phosphoglycerate mutase-like"/>
    <property type="match status" value="1"/>
</dbReference>